<feature type="compositionally biased region" description="Polar residues" evidence="3">
    <location>
        <begin position="147"/>
        <end position="161"/>
    </location>
</feature>
<dbReference type="InterPro" id="IPR013087">
    <property type="entry name" value="Znf_C2H2_type"/>
</dbReference>
<reference evidence="5" key="1">
    <citation type="journal article" date="2020" name="Stud. Mycol.">
        <title>101 Dothideomycetes genomes: a test case for predicting lifestyles and emergence of pathogens.</title>
        <authorList>
            <person name="Haridas S."/>
            <person name="Albert R."/>
            <person name="Binder M."/>
            <person name="Bloem J."/>
            <person name="Labutti K."/>
            <person name="Salamov A."/>
            <person name="Andreopoulos B."/>
            <person name="Baker S."/>
            <person name="Barry K."/>
            <person name="Bills G."/>
            <person name="Bluhm B."/>
            <person name="Cannon C."/>
            <person name="Castanera R."/>
            <person name="Culley D."/>
            <person name="Daum C."/>
            <person name="Ezra D."/>
            <person name="Gonzalez J."/>
            <person name="Henrissat B."/>
            <person name="Kuo A."/>
            <person name="Liang C."/>
            <person name="Lipzen A."/>
            <person name="Lutzoni F."/>
            <person name="Magnuson J."/>
            <person name="Mondo S."/>
            <person name="Nolan M."/>
            <person name="Ohm R."/>
            <person name="Pangilinan J."/>
            <person name="Park H.-J."/>
            <person name="Ramirez L."/>
            <person name="Alfaro M."/>
            <person name="Sun H."/>
            <person name="Tritt A."/>
            <person name="Yoshinaga Y."/>
            <person name="Zwiers L.-H."/>
            <person name="Turgeon B."/>
            <person name="Goodwin S."/>
            <person name="Spatafora J."/>
            <person name="Crous P."/>
            <person name="Grigoriev I."/>
        </authorList>
    </citation>
    <scope>NUCLEOTIDE SEQUENCE</scope>
    <source>
        <strain evidence="5">CBS 101060</strain>
    </source>
</reference>
<dbReference type="PROSITE" id="PS50157">
    <property type="entry name" value="ZINC_FINGER_C2H2_2"/>
    <property type="match status" value="1"/>
</dbReference>
<evidence type="ECO:0000313" key="5">
    <source>
        <dbReference type="EMBL" id="KAF2841567.1"/>
    </source>
</evidence>
<comment type="caution">
    <text evidence="5">The sequence shown here is derived from an EMBL/GenBank/DDBJ whole genome shotgun (WGS) entry which is preliminary data.</text>
</comment>
<accession>A0A9P4SGU9</accession>
<evidence type="ECO:0000259" key="4">
    <source>
        <dbReference type="PROSITE" id="PS50157"/>
    </source>
</evidence>
<name>A0A9P4SGU9_9PEZI</name>
<keyword evidence="2" id="KW-0479">Metal-binding</keyword>
<evidence type="ECO:0000256" key="1">
    <source>
        <dbReference type="ARBA" id="ARBA00022801"/>
    </source>
</evidence>
<dbReference type="EMBL" id="MU006091">
    <property type="protein sequence ID" value="KAF2841567.1"/>
    <property type="molecule type" value="Genomic_DNA"/>
</dbReference>
<sequence length="494" mass="56005">MVSSSSLFTCPFCSYLVDDEYVITLHVEEMHTEDSPFVVTSTSPPEKSSRMDVLQHSSSNYDTGSSDGTDGWVTCPVEDCEEEILISEWNDHMDYHEADRLADGQKDVSERRADEYAFIEQNFKTDIPGELRSSPQKRSRHHRSSSEKTTLSRSIFSFGSSTKEKSRHKSSTKSQFNATEQSARLGRSELGPHAYEEKMPRWLYDQLERGGKVTANNIIGPDGRTLRVEMIENETQGLIALLAQLSNLDKTVREAFFCHPSTTHVGKTPREGGFCGYRNIQMFVSYIQGAKTAGHEHFPGRLPTILKIQDWIERAWDQGFNEIGRVQTGGIRGTRKYIGTPEAQALCLYLGIPCDIVVISDIRDGSQAHEQLLSFVEEYFKTGVSSNKDSKVHRTHLPPIYLQQPGHSLTIIGFEKRRDGSCNLLVFDPMFKTTDHTRHLVGRDNLRTARPQVIHVYRRGAKRLRRHRDFELLCLRPSVASNAHPGPESTVSYY</sequence>
<dbReference type="Proteomes" id="UP000799429">
    <property type="component" value="Unassembled WGS sequence"/>
</dbReference>
<protein>
    <submittedName>
        <fullName evidence="5">DUF1671-domain-containing protein</fullName>
    </submittedName>
</protein>
<dbReference type="GO" id="GO:0008270">
    <property type="term" value="F:zinc ion binding"/>
    <property type="evidence" value="ECO:0007669"/>
    <property type="project" value="UniProtKB-KW"/>
</dbReference>
<dbReference type="OrthoDB" id="288987at2759"/>
<feature type="region of interest" description="Disordered" evidence="3">
    <location>
        <begin position="126"/>
        <end position="184"/>
    </location>
</feature>
<keyword evidence="2" id="KW-0863">Zinc-finger</keyword>
<organism evidence="5 6">
    <name type="scientific">Patellaria atrata CBS 101060</name>
    <dbReference type="NCBI Taxonomy" id="1346257"/>
    <lineage>
        <taxon>Eukaryota</taxon>
        <taxon>Fungi</taxon>
        <taxon>Dikarya</taxon>
        <taxon>Ascomycota</taxon>
        <taxon>Pezizomycotina</taxon>
        <taxon>Dothideomycetes</taxon>
        <taxon>Dothideomycetes incertae sedis</taxon>
        <taxon>Patellariales</taxon>
        <taxon>Patellariaceae</taxon>
        <taxon>Patellaria</taxon>
    </lineage>
</organism>
<dbReference type="GO" id="GO:0016787">
    <property type="term" value="F:hydrolase activity"/>
    <property type="evidence" value="ECO:0007669"/>
    <property type="project" value="UniProtKB-KW"/>
</dbReference>
<dbReference type="InterPro" id="IPR012462">
    <property type="entry name" value="UFSP1/2_DUB_cat"/>
</dbReference>
<dbReference type="AlphaFoldDB" id="A0A9P4SGU9"/>
<feature type="compositionally biased region" description="Polar residues" evidence="3">
    <location>
        <begin position="172"/>
        <end position="182"/>
    </location>
</feature>
<evidence type="ECO:0000313" key="6">
    <source>
        <dbReference type="Proteomes" id="UP000799429"/>
    </source>
</evidence>
<evidence type="ECO:0000256" key="3">
    <source>
        <dbReference type="SAM" id="MobiDB-lite"/>
    </source>
</evidence>
<proteinExistence type="predicted"/>
<keyword evidence="6" id="KW-1185">Reference proteome</keyword>
<dbReference type="Gene3D" id="3.90.70.130">
    <property type="match status" value="1"/>
</dbReference>
<keyword evidence="1" id="KW-0378">Hydrolase</keyword>
<dbReference type="PROSITE" id="PS00028">
    <property type="entry name" value="ZINC_FINGER_C2H2_1"/>
    <property type="match status" value="1"/>
</dbReference>
<keyword evidence="2" id="KW-0862">Zinc</keyword>
<gene>
    <name evidence="5" type="ORF">M501DRAFT_1000830</name>
</gene>
<dbReference type="Pfam" id="PF07910">
    <property type="entry name" value="Peptidase_C78"/>
    <property type="match status" value="1"/>
</dbReference>
<evidence type="ECO:0000256" key="2">
    <source>
        <dbReference type="PROSITE-ProRule" id="PRU00042"/>
    </source>
</evidence>
<feature type="domain" description="C2H2-type" evidence="4">
    <location>
        <begin position="8"/>
        <end position="36"/>
    </location>
</feature>